<reference evidence="1" key="1">
    <citation type="submission" date="2023-07" db="EMBL/GenBank/DDBJ databases">
        <title>draft genome sequence of fig (Ficus carica).</title>
        <authorList>
            <person name="Takahashi T."/>
            <person name="Nishimura K."/>
        </authorList>
    </citation>
    <scope>NUCLEOTIDE SEQUENCE</scope>
</reference>
<proteinExistence type="predicted"/>
<evidence type="ECO:0000313" key="1">
    <source>
        <dbReference type="EMBL" id="GMN59212.1"/>
    </source>
</evidence>
<accession>A0AA88J1A5</accession>
<dbReference type="EMBL" id="BTGU01000085">
    <property type="protein sequence ID" value="GMN59212.1"/>
    <property type="molecule type" value="Genomic_DNA"/>
</dbReference>
<organism evidence="1 2">
    <name type="scientific">Ficus carica</name>
    <name type="common">Common fig</name>
    <dbReference type="NCBI Taxonomy" id="3494"/>
    <lineage>
        <taxon>Eukaryota</taxon>
        <taxon>Viridiplantae</taxon>
        <taxon>Streptophyta</taxon>
        <taxon>Embryophyta</taxon>
        <taxon>Tracheophyta</taxon>
        <taxon>Spermatophyta</taxon>
        <taxon>Magnoliopsida</taxon>
        <taxon>eudicotyledons</taxon>
        <taxon>Gunneridae</taxon>
        <taxon>Pentapetalae</taxon>
        <taxon>rosids</taxon>
        <taxon>fabids</taxon>
        <taxon>Rosales</taxon>
        <taxon>Moraceae</taxon>
        <taxon>Ficeae</taxon>
        <taxon>Ficus</taxon>
    </lineage>
</organism>
<gene>
    <name evidence="1" type="ORF">TIFTF001_028300</name>
</gene>
<sequence length="111" mass="12197">MKKEIKDLGAWGTLALLRAKQIRKEGNAKEIGGVKGTAQLIGETRTEQGLNEGSKADISESLFRARRISLPSSSHPTKQHQKGNLHGCNNSTFPITEFQTHKVVAHMTHNP</sequence>
<dbReference type="Proteomes" id="UP001187192">
    <property type="component" value="Unassembled WGS sequence"/>
</dbReference>
<keyword evidence="2" id="KW-1185">Reference proteome</keyword>
<evidence type="ECO:0000313" key="2">
    <source>
        <dbReference type="Proteomes" id="UP001187192"/>
    </source>
</evidence>
<name>A0AA88J1A5_FICCA</name>
<comment type="caution">
    <text evidence="1">The sequence shown here is derived from an EMBL/GenBank/DDBJ whole genome shotgun (WGS) entry which is preliminary data.</text>
</comment>
<protein>
    <submittedName>
        <fullName evidence="1">Uncharacterized protein</fullName>
    </submittedName>
</protein>
<dbReference type="AlphaFoldDB" id="A0AA88J1A5"/>